<feature type="transmembrane region" description="Helical" evidence="2">
    <location>
        <begin position="6"/>
        <end position="28"/>
    </location>
</feature>
<keyword evidence="2" id="KW-1133">Transmembrane helix</keyword>
<name>A0A0D8BC85_9ACTN</name>
<keyword evidence="2" id="KW-0812">Transmembrane</keyword>
<keyword evidence="2" id="KW-0472">Membrane</keyword>
<dbReference type="Gene3D" id="3.40.50.1820">
    <property type="entry name" value="alpha/beta hydrolase"/>
    <property type="match status" value="1"/>
</dbReference>
<dbReference type="AlphaFoldDB" id="A0A0D8BC85"/>
<reference evidence="3 4" key="2">
    <citation type="journal article" date="2016" name="Genome Announc.">
        <title>Permanent Draft Genome Sequences for Two Variants of Frankia sp. Strain CpI1, the First Frankia Strain Isolated from Root Nodules of Comptonia peregrina.</title>
        <authorList>
            <person name="Oshone R."/>
            <person name="Hurst S.G.IV."/>
            <person name="Abebe-Akele F."/>
            <person name="Simpson S."/>
            <person name="Morris K."/>
            <person name="Thomas W.K."/>
            <person name="Tisa L.S."/>
        </authorList>
    </citation>
    <scope>NUCLEOTIDE SEQUENCE [LARGE SCALE GENOMIC DNA]</scope>
    <source>
        <strain evidence="4">CpI1-S</strain>
    </source>
</reference>
<keyword evidence="4" id="KW-1185">Reference proteome</keyword>
<gene>
    <name evidence="3" type="ORF">FF36_03975</name>
</gene>
<proteinExistence type="predicted"/>
<evidence type="ECO:0000313" key="3">
    <source>
        <dbReference type="EMBL" id="KJE21771.1"/>
    </source>
</evidence>
<dbReference type="RefSeq" id="WP_044886531.1">
    <property type="nucleotide sequence ID" value="NZ_JYFN01000032.1"/>
</dbReference>
<accession>A0A0D8BC85</accession>
<reference evidence="4" key="1">
    <citation type="submission" date="2015-02" db="EMBL/GenBank/DDBJ databases">
        <title>Draft Genome of Frankia sp. CpI1-S.</title>
        <authorList>
            <person name="Oshone R.T."/>
            <person name="Ngom M."/>
            <person name="Ghodhbane-Gtari F."/>
            <person name="Gtari M."/>
            <person name="Morris K."/>
            <person name="Thomas K."/>
            <person name="Sen A."/>
            <person name="Tisa L.S."/>
        </authorList>
    </citation>
    <scope>NUCLEOTIDE SEQUENCE [LARGE SCALE GENOMIC DNA]</scope>
    <source>
        <strain evidence="4">CpI1-S</strain>
    </source>
</reference>
<dbReference type="PANTHER" id="PTHR48098">
    <property type="entry name" value="ENTEROCHELIN ESTERASE-RELATED"/>
    <property type="match status" value="1"/>
</dbReference>
<dbReference type="Proteomes" id="UP000032545">
    <property type="component" value="Unassembled WGS sequence"/>
</dbReference>
<dbReference type="OrthoDB" id="3670437at2"/>
<dbReference type="PATRIC" id="fig|1502723.3.peg.3667"/>
<dbReference type="InterPro" id="IPR050583">
    <property type="entry name" value="Mycobacterial_A85_antigen"/>
</dbReference>
<feature type="compositionally biased region" description="Basic residues" evidence="1">
    <location>
        <begin position="371"/>
        <end position="383"/>
    </location>
</feature>
<dbReference type="SUPFAM" id="SSF53474">
    <property type="entry name" value="alpha/beta-Hydrolases"/>
    <property type="match status" value="1"/>
</dbReference>
<evidence type="ECO:0000313" key="4">
    <source>
        <dbReference type="Proteomes" id="UP000032545"/>
    </source>
</evidence>
<dbReference type="InterPro" id="IPR029058">
    <property type="entry name" value="AB_hydrolase_fold"/>
</dbReference>
<organism evidence="3 4">
    <name type="scientific">Frankia torreyi</name>
    <dbReference type="NCBI Taxonomy" id="1856"/>
    <lineage>
        <taxon>Bacteria</taxon>
        <taxon>Bacillati</taxon>
        <taxon>Actinomycetota</taxon>
        <taxon>Actinomycetes</taxon>
        <taxon>Frankiales</taxon>
        <taxon>Frankiaceae</taxon>
        <taxon>Frankia</taxon>
    </lineage>
</organism>
<dbReference type="InterPro" id="IPR000801">
    <property type="entry name" value="Esterase-like"/>
</dbReference>
<comment type="caution">
    <text evidence="3">The sequence shown here is derived from an EMBL/GenBank/DDBJ whole genome shotgun (WGS) entry which is preliminary data.</text>
</comment>
<evidence type="ECO:0000256" key="1">
    <source>
        <dbReference type="SAM" id="MobiDB-lite"/>
    </source>
</evidence>
<evidence type="ECO:0000256" key="2">
    <source>
        <dbReference type="SAM" id="Phobius"/>
    </source>
</evidence>
<dbReference type="Pfam" id="PF00756">
    <property type="entry name" value="Esterase"/>
    <property type="match status" value="1"/>
</dbReference>
<protein>
    <submittedName>
        <fullName evidence="3">Enterochelin esterase-like enzyme</fullName>
    </submittedName>
</protein>
<feature type="transmembrane region" description="Helical" evidence="2">
    <location>
        <begin position="35"/>
        <end position="56"/>
    </location>
</feature>
<feature type="region of interest" description="Disordered" evidence="1">
    <location>
        <begin position="357"/>
        <end position="383"/>
    </location>
</feature>
<sequence>MGSLVVIGKWFILSLAALALLSWAGCVLLARRGRLVTAAMAGLSVVLTLATVADLVNAHYSYLPRVDDVIGIRSWPTASVREAATPAPPRPHPNGSVIDLPVTGVRSGFGVREAMVYLPPQYFTEPQARFPVVYLMHGSPGAPVDWYRANRAAEIGALLAGEGRPAIFVAPRLSHGWLDDSECVDRPSEHIETYLVDDVIPTVDARLRAIPDRADRIFAGMSAGGYCALNLGLRHRDLVATIVDMSGMDKPTHDGGMAGLFGNRPDLALVAASNTPALYAPTLPPYPPMRVWMDSGRSDREALSDTRNMAATLSRRPGFDVVLRLRPGSHDFSVWRPALRDSLQWAVPLSGTTPALATSTASGPRPFPHALVRRNHPRAGRTT</sequence>
<dbReference type="EMBL" id="JYFN01000032">
    <property type="protein sequence ID" value="KJE21771.1"/>
    <property type="molecule type" value="Genomic_DNA"/>
</dbReference>